<dbReference type="AlphaFoldDB" id="D4DS47"/>
<sequence length="67" mass="7815">MRCAASDRCRAAAFRTADTARHSLIVFVCPLWTGRLKPKRFVRTVFRRPIADNRPSEKYGKLNLMYK</sequence>
<organism evidence="1 2">
    <name type="scientific">Neisseria elongata subsp. glycolytica ATCC 29315</name>
    <dbReference type="NCBI Taxonomy" id="546263"/>
    <lineage>
        <taxon>Bacteria</taxon>
        <taxon>Pseudomonadati</taxon>
        <taxon>Pseudomonadota</taxon>
        <taxon>Betaproteobacteria</taxon>
        <taxon>Neisseriales</taxon>
        <taxon>Neisseriaceae</taxon>
        <taxon>Neisseria</taxon>
    </lineage>
</organism>
<evidence type="ECO:0000313" key="1">
    <source>
        <dbReference type="EMBL" id="EFE49301.1"/>
    </source>
</evidence>
<protein>
    <submittedName>
        <fullName evidence="1">Uncharacterized protein</fullName>
    </submittedName>
</protein>
<proteinExistence type="predicted"/>
<name>D4DS47_NEIEG</name>
<comment type="caution">
    <text evidence="1">The sequence shown here is derived from an EMBL/GenBank/DDBJ whole genome shotgun (WGS) entry which is preliminary data.</text>
</comment>
<evidence type="ECO:0000313" key="2">
    <source>
        <dbReference type="Proteomes" id="UP000005536"/>
    </source>
</evidence>
<accession>D4DS47</accession>
<reference evidence="1 2" key="1">
    <citation type="submission" date="2010-02" db="EMBL/GenBank/DDBJ databases">
        <authorList>
            <person name="Weinstock G."/>
            <person name="Sodergren E."/>
            <person name="Clifton S."/>
            <person name="Fulton L."/>
            <person name="Fulton B."/>
            <person name="Courtney L."/>
            <person name="Fronick C."/>
            <person name="Harrison M."/>
            <person name="Strong C."/>
            <person name="Farmer C."/>
            <person name="Delahaunty K."/>
            <person name="Markovic C."/>
            <person name="Hall O."/>
            <person name="Minx P."/>
            <person name="Tomlinson C."/>
            <person name="Mitreva M."/>
            <person name="Nelson J."/>
            <person name="Hou S."/>
            <person name="Wollam A."/>
            <person name="Pepin K.H."/>
            <person name="Johnson M."/>
            <person name="Bhonagiri V."/>
            <person name="Zhang X."/>
            <person name="Suruliraj S."/>
            <person name="Warren W."/>
            <person name="Chinwalla A."/>
            <person name="Mardis E.R."/>
            <person name="Wilson R.K."/>
        </authorList>
    </citation>
    <scope>NUCLEOTIDE SEQUENCE [LARGE SCALE GENOMIC DNA]</scope>
    <source>
        <strain evidence="1 2">ATCC 29315</strain>
    </source>
</reference>
<dbReference type="Proteomes" id="UP000005536">
    <property type="component" value="Unassembled WGS sequence"/>
</dbReference>
<gene>
    <name evidence="1" type="ORF">NEIELOOT_01890</name>
</gene>
<dbReference type="EMBL" id="ADBF01000184">
    <property type="protein sequence ID" value="EFE49301.1"/>
    <property type="molecule type" value="Genomic_DNA"/>
</dbReference>